<dbReference type="PRINTS" id="PR00080">
    <property type="entry name" value="SDRFAMILY"/>
</dbReference>
<evidence type="ECO:0000313" key="4">
    <source>
        <dbReference type="Proteomes" id="UP001202831"/>
    </source>
</evidence>
<sequence length="251" mass="26838">MSTETHSKTVLVTGAATGIGKAIAEAFCNCGYNTVFADINLGEAAQNAKRFQHASAITLDVTQEADWQTATTEIVERYGSLNCVVNNAGIGLPLNIEEIDHEHWQTILNVNLTGTMWGCKYGVKLISQYGGSIVNIASVLGKRPVANVPAYGASKAGVINLTQSTALWCAEQNYPVRCNVILPGYIRTALMEKALSEAINPKELLKHFASLHPMNRLGTAEEIANAAVFLDSERASFITGSVLPVDGGNTI</sequence>
<comment type="caution">
    <text evidence="3">The sequence shown here is derived from an EMBL/GenBank/DDBJ whole genome shotgun (WGS) entry which is preliminary data.</text>
</comment>
<accession>A0ABT0NAJ2</accession>
<dbReference type="Gene3D" id="3.40.50.720">
    <property type="entry name" value="NAD(P)-binding Rossmann-like Domain"/>
    <property type="match status" value="1"/>
</dbReference>
<dbReference type="PANTHER" id="PTHR24321:SF15">
    <property type="entry name" value="OXIDOREDUCTASE UCPA"/>
    <property type="match status" value="1"/>
</dbReference>
<dbReference type="InterPro" id="IPR002347">
    <property type="entry name" value="SDR_fam"/>
</dbReference>
<dbReference type="Pfam" id="PF13561">
    <property type="entry name" value="adh_short_C2"/>
    <property type="match status" value="1"/>
</dbReference>
<dbReference type="PANTHER" id="PTHR24321">
    <property type="entry name" value="DEHYDROGENASES, SHORT CHAIN"/>
    <property type="match status" value="1"/>
</dbReference>
<dbReference type="PROSITE" id="PS00061">
    <property type="entry name" value="ADH_SHORT"/>
    <property type="match status" value="1"/>
</dbReference>
<reference evidence="3 4" key="1">
    <citation type="submission" date="2022-01" db="EMBL/GenBank/DDBJ databases">
        <title>Whole genome-based taxonomy of the Shewanellaceae.</title>
        <authorList>
            <person name="Martin-Rodriguez A.J."/>
        </authorList>
    </citation>
    <scope>NUCLEOTIDE SEQUENCE [LARGE SCALE GENOMIC DNA]</scope>
    <source>
        <strain evidence="3 4">DSM 21332</strain>
    </source>
</reference>
<proteinExistence type="inferred from homology"/>
<keyword evidence="4" id="KW-1185">Reference proteome</keyword>
<dbReference type="SUPFAM" id="SSF51735">
    <property type="entry name" value="NAD(P)-binding Rossmann-fold domains"/>
    <property type="match status" value="1"/>
</dbReference>
<gene>
    <name evidence="3" type="ORF">L2725_17125</name>
</gene>
<dbReference type="PRINTS" id="PR00081">
    <property type="entry name" value="GDHRDH"/>
</dbReference>
<name>A0ABT0NAJ2_9GAMM</name>
<dbReference type="EMBL" id="JAKIKT010000007">
    <property type="protein sequence ID" value="MCL2915478.1"/>
    <property type="molecule type" value="Genomic_DNA"/>
</dbReference>
<dbReference type="InterPro" id="IPR020904">
    <property type="entry name" value="Sc_DH/Rdtase_CS"/>
</dbReference>
<keyword evidence="2" id="KW-0560">Oxidoreductase</keyword>
<dbReference type="Proteomes" id="UP001202831">
    <property type="component" value="Unassembled WGS sequence"/>
</dbReference>
<comment type="similarity">
    <text evidence="1">Belongs to the short-chain dehydrogenases/reductases (SDR) family.</text>
</comment>
<protein>
    <submittedName>
        <fullName evidence="3">SDR family oxidoreductase</fullName>
    </submittedName>
</protein>
<organism evidence="3 4">
    <name type="scientific">Shewanella corallii</name>
    <dbReference type="NCBI Taxonomy" id="560080"/>
    <lineage>
        <taxon>Bacteria</taxon>
        <taxon>Pseudomonadati</taxon>
        <taxon>Pseudomonadota</taxon>
        <taxon>Gammaproteobacteria</taxon>
        <taxon>Alteromonadales</taxon>
        <taxon>Shewanellaceae</taxon>
        <taxon>Shewanella</taxon>
    </lineage>
</organism>
<dbReference type="InterPro" id="IPR036291">
    <property type="entry name" value="NAD(P)-bd_dom_sf"/>
</dbReference>
<dbReference type="RefSeq" id="WP_249250058.1">
    <property type="nucleotide sequence ID" value="NZ_JAKIKT010000007.1"/>
</dbReference>
<evidence type="ECO:0000256" key="2">
    <source>
        <dbReference type="ARBA" id="ARBA00023002"/>
    </source>
</evidence>
<dbReference type="CDD" id="cd05233">
    <property type="entry name" value="SDR_c"/>
    <property type="match status" value="1"/>
</dbReference>
<evidence type="ECO:0000313" key="3">
    <source>
        <dbReference type="EMBL" id="MCL2915478.1"/>
    </source>
</evidence>
<evidence type="ECO:0000256" key="1">
    <source>
        <dbReference type="ARBA" id="ARBA00006484"/>
    </source>
</evidence>